<name>A0ABT3PA83_9ALTE</name>
<protein>
    <submittedName>
        <fullName evidence="1">Uncharacterized protein</fullName>
    </submittedName>
</protein>
<accession>A0ABT3PA83</accession>
<comment type="caution">
    <text evidence="1">The sequence shown here is derived from an EMBL/GenBank/DDBJ whole genome shotgun (WGS) entry which is preliminary data.</text>
</comment>
<dbReference type="RefSeq" id="WP_265618535.1">
    <property type="nucleotide sequence ID" value="NZ_JAPFRD010000012.1"/>
</dbReference>
<sequence>MAIVFGYLGFNKTFKKFGEVPTPITQTIQCETRLSENQSFFSVYITDRAVAEAVLNLLCNDSVVKRQFGDVEVRIGHSDLDTFRYINHGVSDLALIKSNIVEAFVADQIYGYEAVATYPDYQAYFIALREKPQITKEYLLGQRIGILDYPSSRSGHIIPKTVFNSLGLTENTVTLSYYNSHQELRNALRAGEVDIISSYWDHADNETLSKNYITPIDDTVTGMRWYLKMQTQNTDLKCAIQTMIKNLAASQSKGYYKRVELLEDCLE</sequence>
<evidence type="ECO:0000313" key="1">
    <source>
        <dbReference type="EMBL" id="MCW8109688.1"/>
    </source>
</evidence>
<gene>
    <name evidence="1" type="ORF">OPS25_14350</name>
</gene>
<organism evidence="1 2">
    <name type="scientific">Alteromonas aquimaris</name>
    <dbReference type="NCBI Taxonomy" id="2998417"/>
    <lineage>
        <taxon>Bacteria</taxon>
        <taxon>Pseudomonadati</taxon>
        <taxon>Pseudomonadota</taxon>
        <taxon>Gammaproteobacteria</taxon>
        <taxon>Alteromonadales</taxon>
        <taxon>Alteromonadaceae</taxon>
        <taxon>Alteromonas/Salinimonas group</taxon>
        <taxon>Alteromonas</taxon>
    </lineage>
</organism>
<dbReference type="SUPFAM" id="SSF53850">
    <property type="entry name" value="Periplasmic binding protein-like II"/>
    <property type="match status" value="1"/>
</dbReference>
<reference evidence="1" key="1">
    <citation type="submission" date="2022-11" db="EMBL/GenBank/DDBJ databases">
        <title>Alteromonas sp. nov., isolated from sea water of the Qingdao.</title>
        <authorList>
            <person name="Wang Q."/>
        </authorList>
    </citation>
    <scope>NUCLEOTIDE SEQUENCE</scope>
    <source>
        <strain evidence="1">ASW11-7</strain>
    </source>
</reference>
<evidence type="ECO:0000313" key="2">
    <source>
        <dbReference type="Proteomes" id="UP001142810"/>
    </source>
</evidence>
<dbReference type="Proteomes" id="UP001142810">
    <property type="component" value="Unassembled WGS sequence"/>
</dbReference>
<proteinExistence type="predicted"/>
<dbReference type="Gene3D" id="3.40.190.10">
    <property type="entry name" value="Periplasmic binding protein-like II"/>
    <property type="match status" value="1"/>
</dbReference>
<dbReference type="EMBL" id="JAPFRD010000012">
    <property type="protein sequence ID" value="MCW8109688.1"/>
    <property type="molecule type" value="Genomic_DNA"/>
</dbReference>
<keyword evidence="2" id="KW-1185">Reference proteome</keyword>